<dbReference type="AlphaFoldDB" id="A0A1H7VTF3"/>
<evidence type="ECO:0000313" key="2">
    <source>
        <dbReference type="EMBL" id="SEM12334.1"/>
    </source>
</evidence>
<sequence length="337" mass="38425">MDDTSHSKVRLTSAEIANLWSQYVNDSMSICILKYYLKNVQDKDIKSILEFALELSERHLEKIKEFLDEDKYPIPKGFTNEDVNPDAPPLFSDIFMLIYMHIMTIHGLTGYAGAVSTSIRKDQISYFIQCNTEAMELYKRILEVLVDKGIASRPPNINAPEKVDFVKKQSFLTGWFGDRRPLNAIEASGIFFNMKKNVGKIVLEIAFSQVAQSQELREYFQRGQKLCDKHYEIFGDLLSESNLPSPPKYDSEVSSSTVSPFSDKLMLYQIVTLISTASGYYGAAFSLSQRRDLATKYAILIAEIVKYAEDGVNILIDHGWMEQPPTFDDRRELASKK</sequence>
<feature type="transmembrane region" description="Helical" evidence="1">
    <location>
        <begin position="265"/>
        <end position="287"/>
    </location>
</feature>
<evidence type="ECO:0000313" key="3">
    <source>
        <dbReference type="Proteomes" id="UP000198553"/>
    </source>
</evidence>
<accession>A0A1H7VTF3</accession>
<dbReference type="InterPro" id="IPR021617">
    <property type="entry name" value="DUF3231"/>
</dbReference>
<proteinExistence type="predicted"/>
<dbReference type="EMBL" id="FOBW01000001">
    <property type="protein sequence ID" value="SEM12334.1"/>
    <property type="molecule type" value="Genomic_DNA"/>
</dbReference>
<protein>
    <submittedName>
        <fullName evidence="2">Uncharacterized protein</fullName>
    </submittedName>
</protein>
<reference evidence="3" key="1">
    <citation type="submission" date="2016-10" db="EMBL/GenBank/DDBJ databases">
        <authorList>
            <person name="Varghese N."/>
            <person name="Submissions S."/>
        </authorList>
    </citation>
    <scope>NUCLEOTIDE SEQUENCE [LARGE SCALE GENOMIC DNA]</scope>
    <source>
        <strain evidence="3">B48,IBRC-M 10115,DSM 25386,CECT 8001</strain>
    </source>
</reference>
<keyword evidence="1" id="KW-0812">Transmembrane</keyword>
<dbReference type="Pfam" id="PF11553">
    <property type="entry name" value="DUF3231"/>
    <property type="match status" value="2"/>
</dbReference>
<keyword evidence="1" id="KW-1133">Transmembrane helix</keyword>
<keyword evidence="3" id="KW-1185">Reference proteome</keyword>
<dbReference type="Proteomes" id="UP000198553">
    <property type="component" value="Unassembled WGS sequence"/>
</dbReference>
<dbReference type="InterPro" id="IPR012347">
    <property type="entry name" value="Ferritin-like"/>
</dbReference>
<organism evidence="2 3">
    <name type="scientific">Mesobacillus persicus</name>
    <dbReference type="NCBI Taxonomy" id="930146"/>
    <lineage>
        <taxon>Bacteria</taxon>
        <taxon>Bacillati</taxon>
        <taxon>Bacillota</taxon>
        <taxon>Bacilli</taxon>
        <taxon>Bacillales</taxon>
        <taxon>Bacillaceae</taxon>
        <taxon>Mesobacillus</taxon>
    </lineage>
</organism>
<name>A0A1H7VTF3_9BACI</name>
<gene>
    <name evidence="2" type="ORF">SAMN05192533_10199</name>
</gene>
<dbReference type="OrthoDB" id="1675670at2"/>
<dbReference type="STRING" id="930146.SAMN05192533_10199"/>
<evidence type="ECO:0000256" key="1">
    <source>
        <dbReference type="SAM" id="Phobius"/>
    </source>
</evidence>
<keyword evidence="1" id="KW-0472">Membrane</keyword>
<dbReference type="RefSeq" id="WP_090740104.1">
    <property type="nucleotide sequence ID" value="NZ_FOBW01000001.1"/>
</dbReference>
<dbReference type="Gene3D" id="1.20.1260.10">
    <property type="match status" value="2"/>
</dbReference>